<gene>
    <name evidence="2" type="ORF">SAMN06265219_10217</name>
</gene>
<evidence type="ECO:0000313" key="3">
    <source>
        <dbReference type="Proteomes" id="UP000317557"/>
    </source>
</evidence>
<dbReference type="InterPro" id="IPR015943">
    <property type="entry name" value="WD40/YVTN_repeat-like_dom_sf"/>
</dbReference>
<evidence type="ECO:0000256" key="1">
    <source>
        <dbReference type="SAM" id="SignalP"/>
    </source>
</evidence>
<evidence type="ECO:0008006" key="4">
    <source>
        <dbReference type="Google" id="ProtNLM"/>
    </source>
</evidence>
<reference evidence="2 3" key="1">
    <citation type="submission" date="2017-05" db="EMBL/GenBank/DDBJ databases">
        <authorList>
            <person name="Varghese N."/>
            <person name="Submissions S."/>
        </authorList>
    </citation>
    <scope>NUCLEOTIDE SEQUENCE [LARGE SCALE GENOMIC DNA]</scope>
    <source>
        <strain evidence="2 3">DSM 21985</strain>
    </source>
</reference>
<organism evidence="2 3">
    <name type="scientific">Gracilimonas mengyeensis</name>
    <dbReference type="NCBI Taxonomy" id="1302730"/>
    <lineage>
        <taxon>Bacteria</taxon>
        <taxon>Pseudomonadati</taxon>
        <taxon>Balneolota</taxon>
        <taxon>Balneolia</taxon>
        <taxon>Balneolales</taxon>
        <taxon>Balneolaceae</taxon>
        <taxon>Gracilimonas</taxon>
    </lineage>
</organism>
<feature type="chain" id="PRO_5021709101" description="Repeat domain-containing protein" evidence="1">
    <location>
        <begin position="22"/>
        <end position="878"/>
    </location>
</feature>
<dbReference type="PROSITE" id="PS51257">
    <property type="entry name" value="PROKAR_LIPOPROTEIN"/>
    <property type="match status" value="1"/>
</dbReference>
<keyword evidence="3" id="KW-1185">Reference proteome</keyword>
<evidence type="ECO:0000313" key="2">
    <source>
        <dbReference type="EMBL" id="SMO42137.1"/>
    </source>
</evidence>
<dbReference type="OrthoDB" id="1093345at2"/>
<name>A0A521B4W6_9BACT</name>
<dbReference type="AlphaFoldDB" id="A0A521B4W6"/>
<feature type="signal peptide" evidence="1">
    <location>
        <begin position="1"/>
        <end position="21"/>
    </location>
</feature>
<dbReference type="Proteomes" id="UP000317557">
    <property type="component" value="Unassembled WGS sequence"/>
</dbReference>
<dbReference type="SUPFAM" id="SSF50998">
    <property type="entry name" value="Quinoprotein alcohol dehydrogenase-like"/>
    <property type="match status" value="1"/>
</dbReference>
<dbReference type="Gene3D" id="2.130.10.10">
    <property type="entry name" value="YVTN repeat-like/Quinoprotein amine dehydrogenase"/>
    <property type="match status" value="1"/>
</dbReference>
<dbReference type="InterPro" id="IPR011047">
    <property type="entry name" value="Quinoprotein_ADH-like_sf"/>
</dbReference>
<protein>
    <recommendedName>
        <fullName evidence="4">Repeat domain-containing protein</fullName>
    </recommendedName>
</protein>
<dbReference type="RefSeq" id="WP_142453043.1">
    <property type="nucleotide sequence ID" value="NZ_FXTP01000002.1"/>
</dbReference>
<proteinExistence type="predicted"/>
<dbReference type="EMBL" id="FXTP01000002">
    <property type="protein sequence ID" value="SMO42137.1"/>
    <property type="molecule type" value="Genomic_DNA"/>
</dbReference>
<keyword evidence="1" id="KW-0732">Signal</keyword>
<accession>A0A521B4W6</accession>
<sequence length="878" mass="97109">MQRILQLLISCFIAVSLTACSSSSNSSWNELIPEQSSFVFVPEAGLNVQDIASTNYFPYLNELSAAPMQQITELGGELSGQLQLKALALVPSTSVESDFLWIAETDGQSLDSWASAFYQSFTQNNYDFQGHVIHKLHRARTNIYAAQIQNWIVISKSSLVVENALRTVNGEFNPIALQQTPQPGTLIVNTPKLDRWVEQFAAVTHRPSVIGKFDGTIPFSLRISSRSDSLNEFQATGRMPLTENRHSVLTDAISYENKPLTLDRHIASNAAAFALLRLPPASIPTTPADSIISPLDSLFLNDLDTYQSMAGALDTEFAFQAFSESGLLASGEYLFLRKMNNIDAVQQQLDAFVEKGLISKQEDSYHVNSAVMATLVGSEMATLRDFYLDFSNNVLVMAKRKGLAESVNSDRIRRRVIYYDETYSKVRRSLPAEVSGFVWSYADNFSQFIAPYLKPDNNSAGLLNRFDILSMHFVAGQQTVDVTLNTHTDSSSELPYEELWVMPLSDFELSGKPVFGDLVGSIADEVVFATNEGRVLALASDGTIAMQTSTEGLTPVGSPVLYDWYGNGERIVLLGAGSQIFAWNQNGDLLPRFPIELGETISAPILVTDVLRNGVPEIVTATEDRKLHVLDARGENVRGWPQNTNTVITSQPVFKIQNEIWSVWAYSENTLHSWLRSGAVRGGFPQFVNTRFTDSPIVRENQVLGSGADGRLYSIGTEPYFSAEYATPIGTDSISIHALYASNDELSTLSFQPEVLLQDSTGFIREDVITTQSVNGSVFVFNKDGQLRFTQSLGQPSSSSLNPIIIDLNQDDDKEVIALAEFGRLFAWEVLTEKRLFNLPTSGMKYPVVTDLNSDGKMELIAQTREGLRCWTINQAVD</sequence>